<name>A0ABS9EGS3_9FLAO</name>
<evidence type="ECO:0000256" key="1">
    <source>
        <dbReference type="ARBA" id="ARBA00022729"/>
    </source>
</evidence>
<evidence type="ECO:0000313" key="4">
    <source>
        <dbReference type="Proteomes" id="UP001179363"/>
    </source>
</evidence>
<dbReference type="InterPro" id="IPR054828">
    <property type="entry name" value="Vit_B12_bind_prot"/>
</dbReference>
<gene>
    <name evidence="3" type="ORF">L1I30_10290</name>
</gene>
<sequence>MQFSDQIGRSFHLAKTPERIVSLVPSQTELLSYLGLEDKIVGVTKFCVHPEALKKNSTVVGGTKKVDYEKIEALKPDIILCNKEENTEDMVLALEKIAPVHVSEVITFKDALQLIGCYGKIFGKEQEASLLTLQIQKEKEALLKVLPLNKLKVAYLIWRKPWMGAGKNTFINTLLSINNFENVLSEKQGRYPEVNLKDLKKSSADIIFLSSEPYPFKEEHIREIQEELQIPVILVDGEYFSWYGSRLLSSISYFKELQTKLSTLL</sequence>
<dbReference type="NCBIfam" id="NF038402">
    <property type="entry name" value="TroA_like"/>
    <property type="match status" value="1"/>
</dbReference>
<reference evidence="3" key="1">
    <citation type="submission" date="2022-01" db="EMBL/GenBank/DDBJ databases">
        <title>Gillisia lutea sp. nov., isolated from marine plastic residues from the Malvarosa beach (Valencia, Spain).</title>
        <authorList>
            <person name="Vidal-Verdu A."/>
            <person name="Molina-Menor E."/>
            <person name="Satari L."/>
            <person name="Pascual J."/>
            <person name="Pereto J."/>
            <person name="Porcar M."/>
        </authorList>
    </citation>
    <scope>NUCLEOTIDE SEQUENCE</scope>
    <source>
        <strain evidence="3">M10.2A</strain>
    </source>
</reference>
<proteinExistence type="predicted"/>
<keyword evidence="4" id="KW-1185">Reference proteome</keyword>
<dbReference type="Proteomes" id="UP001179363">
    <property type="component" value="Unassembled WGS sequence"/>
</dbReference>
<feature type="domain" description="Fe/B12 periplasmic-binding" evidence="2">
    <location>
        <begin position="19"/>
        <end position="265"/>
    </location>
</feature>
<comment type="caution">
    <text evidence="3">The sequence shown here is derived from an EMBL/GenBank/DDBJ whole genome shotgun (WGS) entry which is preliminary data.</text>
</comment>
<evidence type="ECO:0000259" key="2">
    <source>
        <dbReference type="PROSITE" id="PS50983"/>
    </source>
</evidence>
<protein>
    <submittedName>
        <fullName evidence="3">Helical backbone metal receptor</fullName>
    </submittedName>
</protein>
<keyword evidence="3" id="KW-0675">Receptor</keyword>
<dbReference type="Gene3D" id="3.40.50.1980">
    <property type="entry name" value="Nitrogenase molybdenum iron protein domain"/>
    <property type="match status" value="2"/>
</dbReference>
<dbReference type="PROSITE" id="PS50983">
    <property type="entry name" value="FE_B12_PBP"/>
    <property type="match status" value="1"/>
</dbReference>
<accession>A0ABS9EGS3</accession>
<dbReference type="PANTHER" id="PTHR30535:SF35">
    <property type="entry name" value="PERIPLASMIC BINDING PROTEIN"/>
    <property type="match status" value="1"/>
</dbReference>
<evidence type="ECO:0000313" key="3">
    <source>
        <dbReference type="EMBL" id="MCF4102056.1"/>
    </source>
</evidence>
<dbReference type="InterPro" id="IPR002491">
    <property type="entry name" value="ABC_transptr_periplasmic_BD"/>
</dbReference>
<dbReference type="PANTHER" id="PTHR30535">
    <property type="entry name" value="VITAMIN B12-BINDING PROTEIN"/>
    <property type="match status" value="1"/>
</dbReference>
<dbReference type="RefSeq" id="WP_236134205.1">
    <property type="nucleotide sequence ID" value="NZ_JAKGTH010000009.1"/>
</dbReference>
<dbReference type="SUPFAM" id="SSF53807">
    <property type="entry name" value="Helical backbone' metal receptor"/>
    <property type="match status" value="1"/>
</dbReference>
<dbReference type="EMBL" id="JAKGTH010000009">
    <property type="protein sequence ID" value="MCF4102056.1"/>
    <property type="molecule type" value="Genomic_DNA"/>
</dbReference>
<dbReference type="Pfam" id="PF01497">
    <property type="entry name" value="Peripla_BP_2"/>
    <property type="match status" value="1"/>
</dbReference>
<organism evidence="3 4">
    <name type="scientific">Gillisia lutea</name>
    <dbReference type="NCBI Taxonomy" id="2909668"/>
    <lineage>
        <taxon>Bacteria</taxon>
        <taxon>Pseudomonadati</taxon>
        <taxon>Bacteroidota</taxon>
        <taxon>Flavobacteriia</taxon>
        <taxon>Flavobacteriales</taxon>
        <taxon>Flavobacteriaceae</taxon>
        <taxon>Gillisia</taxon>
    </lineage>
</organism>
<keyword evidence="1" id="KW-0732">Signal</keyword>
<dbReference type="InterPro" id="IPR050902">
    <property type="entry name" value="ABC_Transporter_SBP"/>
</dbReference>